<name>A0A2P2QF43_RHIMU</name>
<evidence type="ECO:0000313" key="1">
    <source>
        <dbReference type="EMBL" id="MBX65660.1"/>
    </source>
</evidence>
<reference evidence="1" key="1">
    <citation type="submission" date="2018-02" db="EMBL/GenBank/DDBJ databases">
        <title>Rhizophora mucronata_Transcriptome.</title>
        <authorList>
            <person name="Meera S.P."/>
            <person name="Sreeshan A."/>
            <person name="Augustine A."/>
        </authorList>
    </citation>
    <scope>NUCLEOTIDE SEQUENCE</scope>
    <source>
        <tissue evidence="1">Leaf</tissue>
    </source>
</reference>
<protein>
    <submittedName>
        <fullName evidence="1">Uncharacterized protein</fullName>
    </submittedName>
</protein>
<sequence>MLNYLSKELHFFCTEFVNLGFMDFHQFDLGYVKIDFLTSNLPSSHLTPNLILHSSV</sequence>
<dbReference type="AlphaFoldDB" id="A0A2P2QF43"/>
<dbReference type="EMBL" id="GGEC01085176">
    <property type="protein sequence ID" value="MBX65660.1"/>
    <property type="molecule type" value="Transcribed_RNA"/>
</dbReference>
<accession>A0A2P2QF43</accession>
<organism evidence="1">
    <name type="scientific">Rhizophora mucronata</name>
    <name type="common">Asiatic mangrove</name>
    <dbReference type="NCBI Taxonomy" id="61149"/>
    <lineage>
        <taxon>Eukaryota</taxon>
        <taxon>Viridiplantae</taxon>
        <taxon>Streptophyta</taxon>
        <taxon>Embryophyta</taxon>
        <taxon>Tracheophyta</taxon>
        <taxon>Spermatophyta</taxon>
        <taxon>Magnoliopsida</taxon>
        <taxon>eudicotyledons</taxon>
        <taxon>Gunneridae</taxon>
        <taxon>Pentapetalae</taxon>
        <taxon>rosids</taxon>
        <taxon>fabids</taxon>
        <taxon>Malpighiales</taxon>
        <taxon>Rhizophoraceae</taxon>
        <taxon>Rhizophora</taxon>
    </lineage>
</organism>
<proteinExistence type="predicted"/>